<evidence type="ECO:0000313" key="2">
    <source>
        <dbReference type="EMBL" id="XBO69752.1"/>
    </source>
</evidence>
<sequence>MADDLQQLADWAGPLLARLDAKERRALARSLARELRRGQRERIKAQRNPDGSEFAPRQSQKWRARQGGIRRRAMFGKLATAKWLKATAQSDTAVVGFFGNVARIAKTHQYGLRDRVDRNGPTIEYPQRELLGFTEADRTRIRDALIEHLASV</sequence>
<reference evidence="2" key="1">
    <citation type="submission" date="2022-06" db="EMBL/GenBank/DDBJ databases">
        <title>A novel DMS-producing enzyme.</title>
        <authorList>
            <person name="Zhang Y."/>
        </authorList>
    </citation>
    <scope>NUCLEOTIDE SEQUENCE</scope>
    <source>
        <strain evidence="2">RT37</strain>
    </source>
</reference>
<feature type="region of interest" description="Disordered" evidence="1">
    <location>
        <begin position="38"/>
        <end position="66"/>
    </location>
</feature>
<dbReference type="RefSeq" id="WP_348826786.1">
    <property type="nucleotide sequence ID" value="NZ_CP098827.1"/>
</dbReference>
<protein>
    <submittedName>
        <fullName evidence="2">Phage virion morphogenesis protein</fullName>
    </submittedName>
</protein>
<organism evidence="2">
    <name type="scientific">Halomonas sp. RT37</name>
    <dbReference type="NCBI Taxonomy" id="2950872"/>
    <lineage>
        <taxon>Bacteria</taxon>
        <taxon>Pseudomonadati</taxon>
        <taxon>Pseudomonadota</taxon>
        <taxon>Gammaproteobacteria</taxon>
        <taxon>Oceanospirillales</taxon>
        <taxon>Halomonadaceae</taxon>
        <taxon>Halomonas</taxon>
    </lineage>
</organism>
<gene>
    <name evidence="2" type="ORF">NFG58_14100</name>
</gene>
<evidence type="ECO:0000256" key="1">
    <source>
        <dbReference type="SAM" id="MobiDB-lite"/>
    </source>
</evidence>
<dbReference type="EMBL" id="CP098827">
    <property type="protein sequence ID" value="XBO69752.1"/>
    <property type="molecule type" value="Genomic_DNA"/>
</dbReference>
<accession>A0AAU7KDN0</accession>
<dbReference type="Pfam" id="PF05069">
    <property type="entry name" value="Phage_tail_S"/>
    <property type="match status" value="1"/>
</dbReference>
<dbReference type="AlphaFoldDB" id="A0AAU7KDN0"/>
<dbReference type="NCBIfam" id="TIGR01635">
    <property type="entry name" value="tail_comp_S"/>
    <property type="match status" value="1"/>
</dbReference>
<dbReference type="InterPro" id="IPR006522">
    <property type="entry name" value="Phage_virion_morphogenesis"/>
</dbReference>
<name>A0AAU7KDN0_9GAMM</name>
<proteinExistence type="predicted"/>